<dbReference type="PANTHER" id="PTHR43280:SF2">
    <property type="entry name" value="HTH-TYPE TRANSCRIPTIONAL REGULATOR EXSA"/>
    <property type="match status" value="1"/>
</dbReference>
<evidence type="ECO:0000313" key="7">
    <source>
        <dbReference type="EMBL" id="PWW07184.1"/>
    </source>
</evidence>
<evidence type="ECO:0000256" key="1">
    <source>
        <dbReference type="ARBA" id="ARBA00023015"/>
    </source>
</evidence>
<dbReference type="InterPro" id="IPR018062">
    <property type="entry name" value="HTH_AraC-typ_CS"/>
</dbReference>
<dbReference type="GO" id="GO:0000160">
    <property type="term" value="P:phosphorelay signal transduction system"/>
    <property type="evidence" value="ECO:0007669"/>
    <property type="project" value="InterPro"/>
</dbReference>
<dbReference type="InterPro" id="IPR018060">
    <property type="entry name" value="HTH_AraC"/>
</dbReference>
<gene>
    <name evidence="7" type="ORF">DFQ01_10276</name>
</gene>
<dbReference type="InterPro" id="IPR009057">
    <property type="entry name" value="Homeodomain-like_sf"/>
</dbReference>
<dbReference type="Gene3D" id="3.40.50.2300">
    <property type="match status" value="1"/>
</dbReference>
<dbReference type="InterPro" id="IPR011006">
    <property type="entry name" value="CheY-like_superfamily"/>
</dbReference>
<organism evidence="7 8">
    <name type="scientific">Paenibacillus cellulosilyticus</name>
    <dbReference type="NCBI Taxonomy" id="375489"/>
    <lineage>
        <taxon>Bacteria</taxon>
        <taxon>Bacillati</taxon>
        <taxon>Bacillota</taxon>
        <taxon>Bacilli</taxon>
        <taxon>Bacillales</taxon>
        <taxon>Paenibacillaceae</taxon>
        <taxon>Paenibacillus</taxon>
    </lineage>
</organism>
<name>A0A2V2YXW3_9BACL</name>
<dbReference type="SMART" id="SM00342">
    <property type="entry name" value="HTH_ARAC"/>
    <property type="match status" value="1"/>
</dbReference>
<dbReference type="SMART" id="SM00448">
    <property type="entry name" value="REC"/>
    <property type="match status" value="1"/>
</dbReference>
<dbReference type="EMBL" id="QGTQ01000002">
    <property type="protein sequence ID" value="PWW07184.1"/>
    <property type="molecule type" value="Genomic_DNA"/>
</dbReference>
<evidence type="ECO:0000256" key="2">
    <source>
        <dbReference type="ARBA" id="ARBA00023125"/>
    </source>
</evidence>
<dbReference type="PROSITE" id="PS00041">
    <property type="entry name" value="HTH_ARAC_FAMILY_1"/>
    <property type="match status" value="1"/>
</dbReference>
<dbReference type="PROSITE" id="PS01124">
    <property type="entry name" value="HTH_ARAC_FAMILY_2"/>
    <property type="match status" value="1"/>
</dbReference>
<sequence length="526" mass="59198">MYKVLVVDDEPFMLEGWEAMVDWEAYGYELCGTSTNGEDALDLIRACDPDLVVTDIRMPVVDGLQLIRTMKEELGHTAITVIVSGYSEFGYAQQALRYQVEHYLLKPLVTDEIHNLLRELAGPLEERRIAEASAIKDQAAAIAAAIVDLIHAREPHAVNAAARLLGANERTRCRLMMVESIGNLDGNGEAETGGIPLQDQLRTFAEYCFDGSGQAWLFAETPGRTGLLVCDDDLDDKRLEARLRETGIRLGWPTPKLALYCSGSTYGPAGVRDLYRQTMELRSRASITNQAGIYAYRERETAREWRLDDLLTYVGALLQAIESNDRACIVRTVNELVLCFDRIGAEEHWLNTTIQHIRGELLRRYAESEDSSGDAAEWLRQLLRSDSANHVCTGDSLKRVCVQAADRLLVKEVPTQTSGTPISKAVDYLKLHFREKIRLQELADRFHLSAAYFGQQFKRETGYSFHDYILHLRIEEARKLLRRTDMLVSDIAAALGYQDSDYFSDKFKAVTGELPSSYKNKRQGGA</sequence>
<dbReference type="InterPro" id="IPR001789">
    <property type="entry name" value="Sig_transdc_resp-reg_receiver"/>
</dbReference>
<dbReference type="Pfam" id="PF00072">
    <property type="entry name" value="Response_reg"/>
    <property type="match status" value="1"/>
</dbReference>
<dbReference type="PROSITE" id="PS50110">
    <property type="entry name" value="RESPONSE_REGULATORY"/>
    <property type="match status" value="1"/>
</dbReference>
<accession>A0A2V2YXW3</accession>
<protein>
    <submittedName>
        <fullName evidence="7">Two-component system response regulator YesN</fullName>
    </submittedName>
</protein>
<feature type="domain" description="Response regulatory" evidence="6">
    <location>
        <begin position="3"/>
        <end position="121"/>
    </location>
</feature>
<keyword evidence="4" id="KW-0597">Phosphoprotein</keyword>
<keyword evidence="8" id="KW-1185">Reference proteome</keyword>
<dbReference type="GO" id="GO:0043565">
    <property type="term" value="F:sequence-specific DNA binding"/>
    <property type="evidence" value="ECO:0007669"/>
    <property type="project" value="InterPro"/>
</dbReference>
<dbReference type="Proteomes" id="UP000246635">
    <property type="component" value="Unassembled WGS sequence"/>
</dbReference>
<evidence type="ECO:0000259" key="5">
    <source>
        <dbReference type="PROSITE" id="PS01124"/>
    </source>
</evidence>
<evidence type="ECO:0000259" key="6">
    <source>
        <dbReference type="PROSITE" id="PS50110"/>
    </source>
</evidence>
<comment type="caution">
    <text evidence="7">The sequence shown here is derived from an EMBL/GenBank/DDBJ whole genome shotgun (WGS) entry which is preliminary data.</text>
</comment>
<feature type="domain" description="HTH araC/xylS-type" evidence="5">
    <location>
        <begin position="423"/>
        <end position="521"/>
    </location>
</feature>
<reference evidence="7 8" key="1">
    <citation type="submission" date="2018-05" db="EMBL/GenBank/DDBJ databases">
        <title>Genomic Encyclopedia of Type Strains, Phase III (KMG-III): the genomes of soil and plant-associated and newly described type strains.</title>
        <authorList>
            <person name="Whitman W."/>
        </authorList>
    </citation>
    <scope>NUCLEOTIDE SEQUENCE [LARGE SCALE GENOMIC DNA]</scope>
    <source>
        <strain evidence="7 8">CECT 5696</strain>
    </source>
</reference>
<dbReference type="GO" id="GO:0003700">
    <property type="term" value="F:DNA-binding transcription factor activity"/>
    <property type="evidence" value="ECO:0007669"/>
    <property type="project" value="InterPro"/>
</dbReference>
<dbReference type="AlphaFoldDB" id="A0A2V2YXW3"/>
<keyword evidence="3" id="KW-0804">Transcription</keyword>
<keyword evidence="2" id="KW-0238">DNA-binding</keyword>
<dbReference type="Pfam" id="PF12833">
    <property type="entry name" value="HTH_18"/>
    <property type="match status" value="1"/>
</dbReference>
<dbReference type="Gene3D" id="1.10.10.60">
    <property type="entry name" value="Homeodomain-like"/>
    <property type="match status" value="2"/>
</dbReference>
<evidence type="ECO:0000256" key="4">
    <source>
        <dbReference type="PROSITE-ProRule" id="PRU00169"/>
    </source>
</evidence>
<evidence type="ECO:0000313" key="8">
    <source>
        <dbReference type="Proteomes" id="UP000246635"/>
    </source>
</evidence>
<dbReference type="SUPFAM" id="SSF52172">
    <property type="entry name" value="CheY-like"/>
    <property type="match status" value="1"/>
</dbReference>
<proteinExistence type="predicted"/>
<dbReference type="SUPFAM" id="SSF46689">
    <property type="entry name" value="Homeodomain-like"/>
    <property type="match status" value="2"/>
</dbReference>
<dbReference type="CDD" id="cd17536">
    <property type="entry name" value="REC_YesN-like"/>
    <property type="match status" value="1"/>
</dbReference>
<feature type="modified residue" description="4-aspartylphosphate" evidence="4">
    <location>
        <position position="55"/>
    </location>
</feature>
<keyword evidence="1" id="KW-0805">Transcription regulation</keyword>
<dbReference type="PANTHER" id="PTHR43280">
    <property type="entry name" value="ARAC-FAMILY TRANSCRIPTIONAL REGULATOR"/>
    <property type="match status" value="1"/>
</dbReference>
<evidence type="ECO:0000256" key="3">
    <source>
        <dbReference type="ARBA" id="ARBA00023163"/>
    </source>
</evidence>